<dbReference type="Pfam" id="PF00076">
    <property type="entry name" value="RRM_1"/>
    <property type="match status" value="2"/>
</dbReference>
<evidence type="ECO:0000256" key="3">
    <source>
        <dbReference type="PROSITE-ProRule" id="PRU00176"/>
    </source>
</evidence>
<dbReference type="GO" id="GO:0003723">
    <property type="term" value="F:RNA binding"/>
    <property type="evidence" value="ECO:0007669"/>
    <property type="project" value="UniProtKB-UniRule"/>
</dbReference>
<evidence type="ECO:0000256" key="1">
    <source>
        <dbReference type="ARBA" id="ARBA00022737"/>
    </source>
</evidence>
<dbReference type="PANTHER" id="PTHR23236">
    <property type="entry name" value="EUKARYOTIC TRANSLATION INITIATION FACTOR 4B/4H"/>
    <property type="match status" value="1"/>
</dbReference>
<dbReference type="InterPro" id="IPR003954">
    <property type="entry name" value="RRM_euk-type"/>
</dbReference>
<sequence>YLHHSSLNYLRLKMFSISRAALRSSCQSAVARPLATAFSPSTFVNSKSRPSNLSELRSFESLLQRYNSNYGSGYGGGNQGGGYGNQGGGYGNQGGGGGYGGNQGFAPRNNNGRGFNNAGRTSFENQKLTPTKVVYVGNIQFDVKEEDLLEEFKGFGKVLSTKIIYDARGMSKGFGYVEFETIEQATAALEASHNAVLRGRRMNVQYVHRPNQGANGSSEPSKTLFIGNLSFDMTDADFDGLFTGVFGCQDVRIAMDRATGLPRGFAHADFIDIDSAIKAKEKLAGVETRGTLAVGMPALGVQWSLQWSLPQPLHSRRPSREVRTP</sequence>
<keyword evidence="6" id="KW-1185">Reference proteome</keyword>
<protein>
    <recommendedName>
        <fullName evidence="4">RRM domain-containing protein</fullName>
    </recommendedName>
</protein>
<name>A0A2T7A3H1_TUBBO</name>
<dbReference type="PROSITE" id="PS50102">
    <property type="entry name" value="RRM"/>
    <property type="match status" value="2"/>
</dbReference>
<dbReference type="STRING" id="42251.A0A2T7A3H1"/>
<dbReference type="Gene3D" id="3.30.70.330">
    <property type="match status" value="2"/>
</dbReference>
<dbReference type="InterPro" id="IPR000504">
    <property type="entry name" value="RRM_dom"/>
</dbReference>
<evidence type="ECO:0000256" key="2">
    <source>
        <dbReference type="ARBA" id="ARBA00022884"/>
    </source>
</evidence>
<feature type="non-terminal residue" evidence="5">
    <location>
        <position position="1"/>
    </location>
</feature>
<dbReference type="InterPro" id="IPR035979">
    <property type="entry name" value="RBD_domain_sf"/>
</dbReference>
<keyword evidence="1" id="KW-0677">Repeat</keyword>
<evidence type="ECO:0000259" key="4">
    <source>
        <dbReference type="PROSITE" id="PS50102"/>
    </source>
</evidence>
<dbReference type="Proteomes" id="UP000244722">
    <property type="component" value="Unassembled WGS sequence"/>
</dbReference>
<dbReference type="AlphaFoldDB" id="A0A2T7A3H1"/>
<gene>
    <name evidence="5" type="ORF">B9Z19DRAFT_969064</name>
</gene>
<reference evidence="5 6" key="1">
    <citation type="submission" date="2017-04" db="EMBL/GenBank/DDBJ databases">
        <title>Draft genome sequence of Tuber borchii Vittad., a whitish edible truffle.</title>
        <authorList>
            <consortium name="DOE Joint Genome Institute"/>
            <person name="Murat C."/>
            <person name="Kuo A."/>
            <person name="Barry K.W."/>
            <person name="Clum A."/>
            <person name="Dockter R.B."/>
            <person name="Fauchery L."/>
            <person name="Iotti M."/>
            <person name="Kohler A."/>
            <person name="Labutti K."/>
            <person name="Lindquist E.A."/>
            <person name="Lipzen A."/>
            <person name="Ohm R.A."/>
            <person name="Wang M."/>
            <person name="Grigoriev I.V."/>
            <person name="Zambonelli A."/>
            <person name="Martin F.M."/>
        </authorList>
    </citation>
    <scope>NUCLEOTIDE SEQUENCE [LARGE SCALE GENOMIC DNA]</scope>
    <source>
        <strain evidence="5 6">Tbo3840</strain>
    </source>
</reference>
<dbReference type="EMBL" id="NESQ01000031">
    <property type="protein sequence ID" value="PUU82264.1"/>
    <property type="molecule type" value="Genomic_DNA"/>
</dbReference>
<proteinExistence type="predicted"/>
<dbReference type="SUPFAM" id="SSF54928">
    <property type="entry name" value="RNA-binding domain, RBD"/>
    <property type="match status" value="1"/>
</dbReference>
<evidence type="ECO:0000313" key="5">
    <source>
        <dbReference type="EMBL" id="PUU82264.1"/>
    </source>
</evidence>
<accession>A0A2T7A3H1</accession>
<feature type="domain" description="RRM" evidence="4">
    <location>
        <begin position="132"/>
        <end position="209"/>
    </location>
</feature>
<dbReference type="PANTHER" id="PTHR23236:SF119">
    <property type="entry name" value="NUCLEAR RNA-BINDING PROTEIN SART-3"/>
    <property type="match status" value="1"/>
</dbReference>
<dbReference type="OrthoDB" id="6730379at2759"/>
<comment type="caution">
    <text evidence="5">The sequence shown here is derived from an EMBL/GenBank/DDBJ whole genome shotgun (WGS) entry which is preliminary data.</text>
</comment>
<organism evidence="5 6">
    <name type="scientific">Tuber borchii</name>
    <name type="common">White truffle</name>
    <dbReference type="NCBI Taxonomy" id="42251"/>
    <lineage>
        <taxon>Eukaryota</taxon>
        <taxon>Fungi</taxon>
        <taxon>Dikarya</taxon>
        <taxon>Ascomycota</taxon>
        <taxon>Pezizomycotina</taxon>
        <taxon>Pezizomycetes</taxon>
        <taxon>Pezizales</taxon>
        <taxon>Tuberaceae</taxon>
        <taxon>Tuber</taxon>
    </lineage>
</organism>
<keyword evidence="2 3" id="KW-0694">RNA-binding</keyword>
<dbReference type="SMART" id="SM00361">
    <property type="entry name" value="RRM_1"/>
    <property type="match status" value="1"/>
</dbReference>
<dbReference type="CDD" id="cd00590">
    <property type="entry name" value="RRM_SF"/>
    <property type="match status" value="1"/>
</dbReference>
<dbReference type="InterPro" id="IPR012677">
    <property type="entry name" value="Nucleotide-bd_a/b_plait_sf"/>
</dbReference>
<feature type="domain" description="RRM" evidence="4">
    <location>
        <begin position="222"/>
        <end position="306"/>
    </location>
</feature>
<evidence type="ECO:0000313" key="6">
    <source>
        <dbReference type="Proteomes" id="UP000244722"/>
    </source>
</evidence>
<dbReference type="SMART" id="SM00360">
    <property type="entry name" value="RRM"/>
    <property type="match status" value="2"/>
</dbReference>